<organism evidence="3 4">
    <name type="scientific">Morchella conica CCBAS932</name>
    <dbReference type="NCBI Taxonomy" id="1392247"/>
    <lineage>
        <taxon>Eukaryota</taxon>
        <taxon>Fungi</taxon>
        <taxon>Dikarya</taxon>
        <taxon>Ascomycota</taxon>
        <taxon>Pezizomycotina</taxon>
        <taxon>Pezizomycetes</taxon>
        <taxon>Pezizales</taxon>
        <taxon>Morchellaceae</taxon>
        <taxon>Morchella</taxon>
    </lineage>
</organism>
<feature type="region of interest" description="Disordered" evidence="1">
    <location>
        <begin position="49"/>
        <end position="69"/>
    </location>
</feature>
<keyword evidence="4" id="KW-1185">Reference proteome</keyword>
<dbReference type="AlphaFoldDB" id="A0A3N4L0P4"/>
<dbReference type="Proteomes" id="UP000277580">
    <property type="component" value="Unassembled WGS sequence"/>
</dbReference>
<dbReference type="OrthoDB" id="5387493at2759"/>
<sequence length="311" mass="33839">MVSSICGRSLLPRKAPQLLPLLQHLSSRQTATAGLLRPQLFPQQLVRNASKKASSSSAPKAAKKKTPDAVKKKPILAAAPLKIAPPLAAAPKYFSLAEQLGNSGKKKILLYACNNRLFVVGCYGLAAGMIAWSVYTFKTNIANRRPGIPEWVVKTTYVSISIMMVLALGVAYYPTRLIQVIHAHPIPATTRSPASVSITLHRRPILPTLPMKKIEIASPDLISLGEPLQSIGVLKAAPAAETQVQDTRNMVTKIKHGVTGAPFKAFDFFRSALSTSGFVLLRAEGEGKFRLSKDGWVWEKRGLDLLFKQAR</sequence>
<name>A0A3N4L0P4_9PEZI</name>
<gene>
    <name evidence="3" type="ORF">P167DRAFT_562347</name>
</gene>
<feature type="compositionally biased region" description="Low complexity" evidence="1">
    <location>
        <begin position="51"/>
        <end position="60"/>
    </location>
</feature>
<reference evidence="3 4" key="1">
    <citation type="journal article" date="2018" name="Nat. Ecol. Evol.">
        <title>Pezizomycetes genomes reveal the molecular basis of ectomycorrhizal truffle lifestyle.</title>
        <authorList>
            <person name="Murat C."/>
            <person name="Payen T."/>
            <person name="Noel B."/>
            <person name="Kuo A."/>
            <person name="Morin E."/>
            <person name="Chen J."/>
            <person name="Kohler A."/>
            <person name="Krizsan K."/>
            <person name="Balestrini R."/>
            <person name="Da Silva C."/>
            <person name="Montanini B."/>
            <person name="Hainaut M."/>
            <person name="Levati E."/>
            <person name="Barry K.W."/>
            <person name="Belfiori B."/>
            <person name="Cichocki N."/>
            <person name="Clum A."/>
            <person name="Dockter R.B."/>
            <person name="Fauchery L."/>
            <person name="Guy J."/>
            <person name="Iotti M."/>
            <person name="Le Tacon F."/>
            <person name="Lindquist E.A."/>
            <person name="Lipzen A."/>
            <person name="Malagnac F."/>
            <person name="Mello A."/>
            <person name="Molinier V."/>
            <person name="Miyauchi S."/>
            <person name="Poulain J."/>
            <person name="Riccioni C."/>
            <person name="Rubini A."/>
            <person name="Sitrit Y."/>
            <person name="Splivallo R."/>
            <person name="Traeger S."/>
            <person name="Wang M."/>
            <person name="Zifcakova L."/>
            <person name="Wipf D."/>
            <person name="Zambonelli A."/>
            <person name="Paolocci F."/>
            <person name="Nowrousian M."/>
            <person name="Ottonello S."/>
            <person name="Baldrian P."/>
            <person name="Spatafora J.W."/>
            <person name="Henrissat B."/>
            <person name="Nagy L.G."/>
            <person name="Aury J.M."/>
            <person name="Wincker P."/>
            <person name="Grigoriev I.V."/>
            <person name="Bonfante P."/>
            <person name="Martin F.M."/>
        </authorList>
    </citation>
    <scope>NUCLEOTIDE SEQUENCE [LARGE SCALE GENOMIC DNA]</scope>
    <source>
        <strain evidence="3 4">CCBAS932</strain>
    </source>
</reference>
<protein>
    <submittedName>
        <fullName evidence="3">Uncharacterized protein</fullName>
    </submittedName>
</protein>
<feature type="transmembrane region" description="Helical" evidence="2">
    <location>
        <begin position="117"/>
        <end position="135"/>
    </location>
</feature>
<proteinExistence type="predicted"/>
<dbReference type="InParanoid" id="A0A3N4L0P4"/>
<keyword evidence="2" id="KW-0812">Transmembrane</keyword>
<accession>A0A3N4L0P4</accession>
<evidence type="ECO:0000256" key="2">
    <source>
        <dbReference type="SAM" id="Phobius"/>
    </source>
</evidence>
<evidence type="ECO:0000313" key="4">
    <source>
        <dbReference type="Proteomes" id="UP000277580"/>
    </source>
</evidence>
<evidence type="ECO:0000256" key="1">
    <source>
        <dbReference type="SAM" id="MobiDB-lite"/>
    </source>
</evidence>
<keyword evidence="2" id="KW-1133">Transmembrane helix</keyword>
<dbReference type="EMBL" id="ML119109">
    <property type="protein sequence ID" value="RPB16377.1"/>
    <property type="molecule type" value="Genomic_DNA"/>
</dbReference>
<evidence type="ECO:0000313" key="3">
    <source>
        <dbReference type="EMBL" id="RPB16377.1"/>
    </source>
</evidence>
<feature type="transmembrane region" description="Helical" evidence="2">
    <location>
        <begin position="155"/>
        <end position="173"/>
    </location>
</feature>
<keyword evidence="2" id="KW-0472">Membrane</keyword>